<evidence type="ECO:0000313" key="3">
    <source>
        <dbReference type="EMBL" id="KAG0255807.1"/>
    </source>
</evidence>
<dbReference type="SMART" id="SM01100">
    <property type="entry name" value="CRAL_TRIO_N"/>
    <property type="match status" value="1"/>
</dbReference>
<proteinExistence type="predicted"/>
<dbReference type="Pfam" id="PF03765">
    <property type="entry name" value="CRAL_TRIO_N"/>
    <property type="match status" value="1"/>
</dbReference>
<dbReference type="SUPFAM" id="SSF46938">
    <property type="entry name" value="CRAL/TRIO N-terminal domain"/>
    <property type="match status" value="1"/>
</dbReference>
<sequence length="261" mass="29672">MSAAVSTYIPTVLPTEGRLGHLTPEQTETLKQFWAQLYDVFNGKTPIDQTVPSSFKGQAREVEGDDASAAPAAPAQKPGWFSRGKSASETSTAPAAPRFTGQDLQKAFWKLTMMDHPDVLVLKYIRARKWILADALKMFINCLKWRIVERMDELIQLSDQELDAKYPKFIEQMRMGKGYLRGADPHGRPMSVINTRFHFKGDQPAETIHRFTLHTMECGRMVVPEGTENVIVLFDLSDFGLQNMDWGFVRLFVQCFESYFP</sequence>
<feature type="non-terminal residue" evidence="3">
    <location>
        <position position="261"/>
    </location>
</feature>
<evidence type="ECO:0000313" key="4">
    <source>
        <dbReference type="Proteomes" id="UP000726737"/>
    </source>
</evidence>
<dbReference type="CDD" id="cd00170">
    <property type="entry name" value="SEC14"/>
    <property type="match status" value="1"/>
</dbReference>
<dbReference type="PANTHER" id="PTHR46590:SF1">
    <property type="entry name" value="PHOSPHATIDYLINOSITOL TRANSFER PROTEIN CSR1"/>
    <property type="match status" value="1"/>
</dbReference>
<reference evidence="3" key="1">
    <citation type="journal article" date="2020" name="Fungal Divers.">
        <title>Resolving the Mortierellaceae phylogeny through synthesis of multi-gene phylogenetics and phylogenomics.</title>
        <authorList>
            <person name="Vandepol N."/>
            <person name="Liber J."/>
            <person name="Desiro A."/>
            <person name="Na H."/>
            <person name="Kennedy M."/>
            <person name="Barry K."/>
            <person name="Grigoriev I.V."/>
            <person name="Miller A.N."/>
            <person name="O'Donnell K."/>
            <person name="Stajich J.E."/>
            <person name="Bonito G."/>
        </authorList>
    </citation>
    <scope>NUCLEOTIDE SEQUENCE</scope>
    <source>
        <strain evidence="3">KOD948</strain>
    </source>
</reference>
<dbReference type="Proteomes" id="UP000726737">
    <property type="component" value="Unassembled WGS sequence"/>
</dbReference>
<keyword evidence="4" id="KW-1185">Reference proteome</keyword>
<accession>A0A9P6PYK3</accession>
<dbReference type="InterPro" id="IPR001251">
    <property type="entry name" value="CRAL-TRIO_dom"/>
</dbReference>
<evidence type="ECO:0000256" key="1">
    <source>
        <dbReference type="SAM" id="MobiDB-lite"/>
    </source>
</evidence>
<evidence type="ECO:0000259" key="2">
    <source>
        <dbReference type="SMART" id="SM01100"/>
    </source>
</evidence>
<dbReference type="SUPFAM" id="SSF52087">
    <property type="entry name" value="CRAL/TRIO domain"/>
    <property type="match status" value="1"/>
</dbReference>
<dbReference type="InterPro" id="IPR011074">
    <property type="entry name" value="CRAL/TRIO_N_dom"/>
</dbReference>
<dbReference type="Pfam" id="PF00650">
    <property type="entry name" value="CRAL_TRIO"/>
    <property type="match status" value="1"/>
</dbReference>
<dbReference type="OrthoDB" id="43460at2759"/>
<dbReference type="Gene3D" id="3.40.525.10">
    <property type="entry name" value="CRAL-TRIO lipid binding domain"/>
    <property type="match status" value="1"/>
</dbReference>
<feature type="region of interest" description="Disordered" evidence="1">
    <location>
        <begin position="56"/>
        <end position="97"/>
    </location>
</feature>
<dbReference type="InterPro" id="IPR052432">
    <property type="entry name" value="PITP/CRAL-TRIO"/>
</dbReference>
<dbReference type="EMBL" id="JAAAJA010000331">
    <property type="protein sequence ID" value="KAG0255807.1"/>
    <property type="molecule type" value="Genomic_DNA"/>
</dbReference>
<protein>
    <recommendedName>
        <fullName evidence="2">CRAL/TRIO N-terminal domain-containing protein</fullName>
    </recommendedName>
</protein>
<dbReference type="InterPro" id="IPR036865">
    <property type="entry name" value="CRAL-TRIO_dom_sf"/>
</dbReference>
<name>A0A9P6PYK3_9FUNG</name>
<feature type="domain" description="CRAL/TRIO N-terminal" evidence="2">
    <location>
        <begin position="117"/>
        <end position="142"/>
    </location>
</feature>
<dbReference type="PANTHER" id="PTHR46590">
    <property type="entry name" value="PHOSPHATIDYLINOSITOL TRANSFER PROTEIN CSR1-RELATED"/>
    <property type="match status" value="1"/>
</dbReference>
<gene>
    <name evidence="3" type="ORF">BG011_004930</name>
</gene>
<organism evidence="3 4">
    <name type="scientific">Mortierella polycephala</name>
    <dbReference type="NCBI Taxonomy" id="41804"/>
    <lineage>
        <taxon>Eukaryota</taxon>
        <taxon>Fungi</taxon>
        <taxon>Fungi incertae sedis</taxon>
        <taxon>Mucoromycota</taxon>
        <taxon>Mortierellomycotina</taxon>
        <taxon>Mortierellomycetes</taxon>
        <taxon>Mortierellales</taxon>
        <taxon>Mortierellaceae</taxon>
        <taxon>Mortierella</taxon>
    </lineage>
</organism>
<dbReference type="InterPro" id="IPR036273">
    <property type="entry name" value="CRAL/TRIO_N_dom_sf"/>
</dbReference>
<comment type="caution">
    <text evidence="3">The sequence shown here is derived from an EMBL/GenBank/DDBJ whole genome shotgun (WGS) entry which is preliminary data.</text>
</comment>
<dbReference type="AlphaFoldDB" id="A0A9P6PYK3"/>
<feature type="compositionally biased region" description="Low complexity" evidence="1">
    <location>
        <begin position="87"/>
        <end position="97"/>
    </location>
</feature>